<name>X0Q7Y9_RHOWR</name>
<evidence type="ECO:0000259" key="5">
    <source>
        <dbReference type="PROSITE" id="PS50977"/>
    </source>
</evidence>
<evidence type="ECO:0000256" key="3">
    <source>
        <dbReference type="ARBA" id="ARBA00023163"/>
    </source>
</evidence>
<reference evidence="6 7" key="1">
    <citation type="submission" date="2014-02" db="EMBL/GenBank/DDBJ databases">
        <title>Whole genome shotgun sequence of Rhodococcus wratislaviensis NBRC 100605.</title>
        <authorList>
            <person name="Hosoyama A."/>
            <person name="Tsuchikane K."/>
            <person name="Yoshida I."/>
            <person name="Ohji S."/>
            <person name="Ichikawa N."/>
            <person name="Yamazoe A."/>
            <person name="Fujita N."/>
        </authorList>
    </citation>
    <scope>NUCLEOTIDE SEQUENCE [LARGE SCALE GENOMIC DNA]</scope>
    <source>
        <strain evidence="6 7">NBRC 100605</strain>
    </source>
</reference>
<keyword evidence="3" id="KW-0804">Transcription</keyword>
<dbReference type="SUPFAM" id="SSF48498">
    <property type="entry name" value="Tetracyclin repressor-like, C-terminal domain"/>
    <property type="match status" value="1"/>
</dbReference>
<dbReference type="AlphaFoldDB" id="X0Q7Y9"/>
<comment type="caution">
    <text evidence="6">The sequence shown here is derived from an EMBL/GenBank/DDBJ whole genome shotgun (WGS) entry which is preliminary data.</text>
</comment>
<dbReference type="PROSITE" id="PS50977">
    <property type="entry name" value="HTH_TETR_2"/>
    <property type="match status" value="1"/>
</dbReference>
<dbReference type="PANTHER" id="PTHR30055">
    <property type="entry name" value="HTH-TYPE TRANSCRIPTIONAL REGULATOR RUTR"/>
    <property type="match status" value="1"/>
</dbReference>
<dbReference type="GO" id="GO:0003700">
    <property type="term" value="F:DNA-binding transcription factor activity"/>
    <property type="evidence" value="ECO:0007669"/>
    <property type="project" value="TreeGrafter"/>
</dbReference>
<dbReference type="OrthoDB" id="9795011at2"/>
<keyword evidence="7" id="KW-1185">Reference proteome</keyword>
<dbReference type="InterPro" id="IPR009057">
    <property type="entry name" value="Homeodomain-like_sf"/>
</dbReference>
<evidence type="ECO:0000313" key="6">
    <source>
        <dbReference type="EMBL" id="GAF47557.1"/>
    </source>
</evidence>
<sequence length="187" mass="19484">MDAIPELRADAARNRSLVLDAGRRHLVEHGLPLPMNAIAKSAGVGVGTAYRHFPTQSDLVRAIAESAFSDLVRQARAAVDAADPVVGLRTLLDMAVRSLADPALAVVLAGQSTSGADQGLPDPARELAELTEKVLGRAQTAGAVRSDLTADDVRRLACGIQHAVEIGDPASVDVYVDVLVAGLRSLP</sequence>
<evidence type="ECO:0000256" key="4">
    <source>
        <dbReference type="PROSITE-ProRule" id="PRU00335"/>
    </source>
</evidence>
<dbReference type="PANTHER" id="PTHR30055:SF234">
    <property type="entry name" value="HTH-TYPE TRANSCRIPTIONAL REGULATOR BETI"/>
    <property type="match status" value="1"/>
</dbReference>
<dbReference type="RefSeq" id="WP_037236696.1">
    <property type="nucleotide sequence ID" value="NZ_BAWF01000041.1"/>
</dbReference>
<dbReference type="Pfam" id="PF00440">
    <property type="entry name" value="TetR_N"/>
    <property type="match status" value="1"/>
</dbReference>
<dbReference type="Proteomes" id="UP000019491">
    <property type="component" value="Unassembled WGS sequence"/>
</dbReference>
<dbReference type="EMBL" id="BAWF01000041">
    <property type="protein sequence ID" value="GAF47557.1"/>
    <property type="molecule type" value="Genomic_DNA"/>
</dbReference>
<dbReference type="SUPFAM" id="SSF46689">
    <property type="entry name" value="Homeodomain-like"/>
    <property type="match status" value="1"/>
</dbReference>
<dbReference type="Gene3D" id="1.10.357.10">
    <property type="entry name" value="Tetracycline Repressor, domain 2"/>
    <property type="match status" value="1"/>
</dbReference>
<dbReference type="PRINTS" id="PR00455">
    <property type="entry name" value="HTHTETR"/>
</dbReference>
<dbReference type="Pfam" id="PF21597">
    <property type="entry name" value="TetR_C_43"/>
    <property type="match status" value="1"/>
</dbReference>
<dbReference type="InterPro" id="IPR050109">
    <property type="entry name" value="HTH-type_TetR-like_transc_reg"/>
</dbReference>
<gene>
    <name evidence="6" type="ORF">RW1_041_01080</name>
</gene>
<keyword evidence="1" id="KW-0805">Transcription regulation</keyword>
<feature type="domain" description="HTH tetR-type" evidence="5">
    <location>
        <begin position="12"/>
        <end position="71"/>
    </location>
</feature>
<dbReference type="InterPro" id="IPR036271">
    <property type="entry name" value="Tet_transcr_reg_TetR-rel_C_sf"/>
</dbReference>
<evidence type="ECO:0000256" key="1">
    <source>
        <dbReference type="ARBA" id="ARBA00023015"/>
    </source>
</evidence>
<feature type="DNA-binding region" description="H-T-H motif" evidence="4">
    <location>
        <begin position="34"/>
        <end position="53"/>
    </location>
</feature>
<evidence type="ECO:0000313" key="7">
    <source>
        <dbReference type="Proteomes" id="UP000019491"/>
    </source>
</evidence>
<dbReference type="InterPro" id="IPR001647">
    <property type="entry name" value="HTH_TetR"/>
</dbReference>
<dbReference type="GO" id="GO:0000976">
    <property type="term" value="F:transcription cis-regulatory region binding"/>
    <property type="evidence" value="ECO:0007669"/>
    <property type="project" value="TreeGrafter"/>
</dbReference>
<evidence type="ECO:0000256" key="2">
    <source>
        <dbReference type="ARBA" id="ARBA00023125"/>
    </source>
</evidence>
<proteinExistence type="predicted"/>
<protein>
    <submittedName>
        <fullName evidence="6">Putative TetR family transcriptional regulator</fullName>
    </submittedName>
</protein>
<dbReference type="InterPro" id="IPR049445">
    <property type="entry name" value="TetR_SbtR-like_C"/>
</dbReference>
<accession>X0Q7Y9</accession>
<organism evidence="6 7">
    <name type="scientific">Rhodococcus wratislaviensis NBRC 100605</name>
    <dbReference type="NCBI Taxonomy" id="1219028"/>
    <lineage>
        <taxon>Bacteria</taxon>
        <taxon>Bacillati</taxon>
        <taxon>Actinomycetota</taxon>
        <taxon>Actinomycetes</taxon>
        <taxon>Mycobacteriales</taxon>
        <taxon>Nocardiaceae</taxon>
        <taxon>Rhodococcus</taxon>
    </lineage>
</organism>
<keyword evidence="2 4" id="KW-0238">DNA-binding</keyword>